<protein>
    <submittedName>
        <fullName evidence="2">Uncharacterized protein</fullName>
    </submittedName>
</protein>
<dbReference type="Proteomes" id="UP001291623">
    <property type="component" value="Unassembled WGS sequence"/>
</dbReference>
<reference evidence="2" key="1">
    <citation type="submission" date="2023-12" db="EMBL/GenBank/DDBJ databases">
        <title>Genome assembly of Anisodus tanguticus.</title>
        <authorList>
            <person name="Wang Y.-J."/>
        </authorList>
    </citation>
    <scope>NUCLEOTIDE SEQUENCE</scope>
    <source>
        <strain evidence="2">KB-2021</strain>
        <tissue evidence="2">Leaf</tissue>
    </source>
</reference>
<dbReference type="EMBL" id="JAVYJV010000008">
    <property type="protein sequence ID" value="KAK4364561.1"/>
    <property type="molecule type" value="Genomic_DNA"/>
</dbReference>
<feature type="region of interest" description="Disordered" evidence="1">
    <location>
        <begin position="101"/>
        <end position="141"/>
    </location>
</feature>
<proteinExistence type="predicted"/>
<gene>
    <name evidence="2" type="ORF">RND71_015919</name>
</gene>
<accession>A0AAE1S767</accession>
<keyword evidence="3" id="KW-1185">Reference proteome</keyword>
<comment type="caution">
    <text evidence="2">The sequence shown here is derived from an EMBL/GenBank/DDBJ whole genome shotgun (WGS) entry which is preliminary data.</text>
</comment>
<evidence type="ECO:0000256" key="1">
    <source>
        <dbReference type="SAM" id="MobiDB-lite"/>
    </source>
</evidence>
<organism evidence="2 3">
    <name type="scientific">Anisodus tanguticus</name>
    <dbReference type="NCBI Taxonomy" id="243964"/>
    <lineage>
        <taxon>Eukaryota</taxon>
        <taxon>Viridiplantae</taxon>
        <taxon>Streptophyta</taxon>
        <taxon>Embryophyta</taxon>
        <taxon>Tracheophyta</taxon>
        <taxon>Spermatophyta</taxon>
        <taxon>Magnoliopsida</taxon>
        <taxon>eudicotyledons</taxon>
        <taxon>Gunneridae</taxon>
        <taxon>Pentapetalae</taxon>
        <taxon>asterids</taxon>
        <taxon>lamiids</taxon>
        <taxon>Solanales</taxon>
        <taxon>Solanaceae</taxon>
        <taxon>Solanoideae</taxon>
        <taxon>Hyoscyameae</taxon>
        <taxon>Anisodus</taxon>
    </lineage>
</organism>
<dbReference type="AlphaFoldDB" id="A0AAE1S767"/>
<sequence>MEEIVSTTFYATISSSLMIYQVTGGRPKKESRLAGFSSQVEKAAKKNSFLFSCDLPRQGGLKGSIPIAFHEGKDPFFIAVTKAPEEKEIFSRIGTRPTILDLANSGADGDSPIDSTDSDLDAPAHKHMDRDADSMRLERLV</sequence>
<feature type="compositionally biased region" description="Basic and acidic residues" evidence="1">
    <location>
        <begin position="122"/>
        <end position="141"/>
    </location>
</feature>
<evidence type="ECO:0000313" key="2">
    <source>
        <dbReference type="EMBL" id="KAK4364561.1"/>
    </source>
</evidence>
<name>A0AAE1S767_9SOLA</name>
<evidence type="ECO:0000313" key="3">
    <source>
        <dbReference type="Proteomes" id="UP001291623"/>
    </source>
</evidence>